<keyword evidence="1" id="KW-0472">Membrane</keyword>
<gene>
    <name evidence="2" type="ORF">C3E78_12935</name>
</gene>
<proteinExistence type="predicted"/>
<evidence type="ECO:0000313" key="3">
    <source>
        <dbReference type="Proteomes" id="UP000244384"/>
    </source>
</evidence>
<sequence length="128" mass="14362">MLPRRNAWLAGQVTTNLGGRRDIVGDLHAGAAILCGTQQPPTEVRMNVEGMGPEPRRHRSGLKTGQPYGYYVRVGALYGVVLGLMGVLSSPRWRDSWIDAVVFFLVSLLSVSFLVSSFFWYRLSRRRH</sequence>
<reference evidence="3" key="1">
    <citation type="submission" date="2018-01" db="EMBL/GenBank/DDBJ databases">
        <authorList>
            <person name="Li J."/>
        </authorList>
    </citation>
    <scope>NUCLEOTIDE SEQUENCE [LARGE SCALE GENOMIC DNA]</scope>
    <source>
        <strain evidence="3">592</strain>
    </source>
</reference>
<protein>
    <submittedName>
        <fullName evidence="2">Uncharacterized protein</fullName>
    </submittedName>
</protein>
<accession>A0A2S0WNW5</accession>
<keyword evidence="3" id="KW-1185">Reference proteome</keyword>
<keyword evidence="1" id="KW-0812">Transmembrane</keyword>
<dbReference type="KEGG" id="aez:C3E78_12935"/>
<evidence type="ECO:0000313" key="2">
    <source>
        <dbReference type="EMBL" id="AWB93038.1"/>
    </source>
</evidence>
<evidence type="ECO:0000256" key="1">
    <source>
        <dbReference type="SAM" id="Phobius"/>
    </source>
</evidence>
<organism evidence="2 3">
    <name type="scientific">Aeromicrobium chenweiae</name>
    <dbReference type="NCBI Taxonomy" id="2079793"/>
    <lineage>
        <taxon>Bacteria</taxon>
        <taxon>Bacillati</taxon>
        <taxon>Actinomycetota</taxon>
        <taxon>Actinomycetes</taxon>
        <taxon>Propionibacteriales</taxon>
        <taxon>Nocardioidaceae</taxon>
        <taxon>Aeromicrobium</taxon>
    </lineage>
</organism>
<dbReference type="Proteomes" id="UP000244384">
    <property type="component" value="Chromosome"/>
</dbReference>
<name>A0A2S0WNW5_9ACTN</name>
<dbReference type="AlphaFoldDB" id="A0A2S0WNW5"/>
<feature type="transmembrane region" description="Helical" evidence="1">
    <location>
        <begin position="68"/>
        <end position="88"/>
    </location>
</feature>
<keyword evidence="1" id="KW-1133">Transmembrane helix</keyword>
<feature type="transmembrane region" description="Helical" evidence="1">
    <location>
        <begin position="100"/>
        <end position="121"/>
    </location>
</feature>
<dbReference type="EMBL" id="CP026952">
    <property type="protein sequence ID" value="AWB93038.1"/>
    <property type="molecule type" value="Genomic_DNA"/>
</dbReference>